<dbReference type="Pfam" id="PF00067">
    <property type="entry name" value="p450"/>
    <property type="match status" value="1"/>
</dbReference>
<evidence type="ECO:0000256" key="1">
    <source>
        <dbReference type="ARBA" id="ARBA00010617"/>
    </source>
</evidence>
<dbReference type="PANTHER" id="PTHR46696:SF1">
    <property type="entry name" value="CYTOCHROME P450 YJIB-RELATED"/>
    <property type="match status" value="1"/>
</dbReference>
<dbReference type="EMBL" id="JACHOV010000009">
    <property type="protein sequence ID" value="MBB4642204.1"/>
    <property type="molecule type" value="Genomic_DNA"/>
</dbReference>
<keyword evidence="2" id="KW-0349">Heme</keyword>
<dbReference type="Proteomes" id="UP000575068">
    <property type="component" value="Unassembled WGS sequence"/>
</dbReference>
<accession>A0A840HXT5</accession>
<evidence type="ECO:0000313" key="4">
    <source>
        <dbReference type="Proteomes" id="UP000575068"/>
    </source>
</evidence>
<dbReference type="AlphaFoldDB" id="A0A840HXT5"/>
<dbReference type="GO" id="GO:0020037">
    <property type="term" value="F:heme binding"/>
    <property type="evidence" value="ECO:0007669"/>
    <property type="project" value="InterPro"/>
</dbReference>
<keyword evidence="2" id="KW-0408">Iron</keyword>
<dbReference type="Gene3D" id="1.10.630.10">
    <property type="entry name" value="Cytochrome P450"/>
    <property type="match status" value="1"/>
</dbReference>
<dbReference type="InterPro" id="IPR002397">
    <property type="entry name" value="Cyt_P450_B"/>
</dbReference>
<sequence length="423" mass="47304">MATKELPDRFGDAEILRSPYDYYSQIRGEDEIFFSKALNAFVISRFADSEAVLQNTNIFVNTPPINQSSAMAAYTERYYKLYDEANVPRRVPVLAMTDGSLHLRYRELINPRFMPSAIKRMEDALAAVVDGLIDGFIERGAEGEGSVDLYREYALLVPLYFFCDTLGVPRTHIQLMQDAGAASIALVTGGLLDEEGRVAAHLKLIEFAKFIQENIQRLRAGPDDSLLSHMIHSETRDGDRLSEQEVISMCATLNTGGNETTTNGLGNTLYAAIKDPQTLQRLAENRDLIPKFIEEVMRFDSPIAAATRWAKEDTVIGETLIPKGSCVHVRLASGNRDEAKYNHANEFDPQRGNVRNHLGFGHGVHYCVGVHLSRSEIRIGLARLLDRLEDMRIDASKGPIEYAEAGMVHGLKALPITFRKRRD</sequence>
<dbReference type="InterPro" id="IPR001128">
    <property type="entry name" value="Cyt_P450"/>
</dbReference>
<comment type="similarity">
    <text evidence="1 2">Belongs to the cytochrome P450 family.</text>
</comment>
<keyword evidence="2" id="KW-0560">Oxidoreductase</keyword>
<comment type="caution">
    <text evidence="3">The sequence shown here is derived from an EMBL/GenBank/DDBJ whole genome shotgun (WGS) entry which is preliminary data.</text>
</comment>
<proteinExistence type="inferred from homology"/>
<protein>
    <submittedName>
        <fullName evidence="3">Cytochrome P450</fullName>
    </submittedName>
</protein>
<evidence type="ECO:0000313" key="3">
    <source>
        <dbReference type="EMBL" id="MBB4642204.1"/>
    </source>
</evidence>
<reference evidence="3 4" key="1">
    <citation type="submission" date="2020-08" db="EMBL/GenBank/DDBJ databases">
        <title>Genomic Encyclopedia of Type Strains, Phase IV (KMG-IV): sequencing the most valuable type-strain genomes for metagenomic binning, comparative biology and taxonomic classification.</title>
        <authorList>
            <person name="Goeker M."/>
        </authorList>
    </citation>
    <scope>NUCLEOTIDE SEQUENCE [LARGE SCALE GENOMIC DNA]</scope>
    <source>
        <strain evidence="3 4">DSM 7465</strain>
    </source>
</reference>
<dbReference type="GO" id="GO:0016705">
    <property type="term" value="F:oxidoreductase activity, acting on paired donors, with incorporation or reduction of molecular oxygen"/>
    <property type="evidence" value="ECO:0007669"/>
    <property type="project" value="InterPro"/>
</dbReference>
<dbReference type="SUPFAM" id="SSF48264">
    <property type="entry name" value="Cytochrome P450"/>
    <property type="match status" value="1"/>
</dbReference>
<dbReference type="GO" id="GO:0004497">
    <property type="term" value="F:monooxygenase activity"/>
    <property type="evidence" value="ECO:0007669"/>
    <property type="project" value="UniProtKB-KW"/>
</dbReference>
<organism evidence="3 4">
    <name type="scientific">Rhizorhapis suberifaciens</name>
    <name type="common">corky root of lettuce</name>
    <dbReference type="NCBI Taxonomy" id="13656"/>
    <lineage>
        <taxon>Bacteria</taxon>
        <taxon>Pseudomonadati</taxon>
        <taxon>Pseudomonadota</taxon>
        <taxon>Alphaproteobacteria</taxon>
        <taxon>Sphingomonadales</taxon>
        <taxon>Sphingomonadaceae</taxon>
        <taxon>Rhizorhapis</taxon>
    </lineage>
</organism>
<dbReference type="RefSeq" id="WP_184475988.1">
    <property type="nucleotide sequence ID" value="NZ_JACHOV010000009.1"/>
</dbReference>
<dbReference type="PRINTS" id="PR00359">
    <property type="entry name" value="BP450"/>
</dbReference>
<keyword evidence="2" id="KW-0503">Monooxygenase</keyword>
<dbReference type="PANTHER" id="PTHR46696">
    <property type="entry name" value="P450, PUTATIVE (EUROFUNG)-RELATED"/>
    <property type="match status" value="1"/>
</dbReference>
<keyword evidence="4" id="KW-1185">Reference proteome</keyword>
<dbReference type="InterPro" id="IPR017972">
    <property type="entry name" value="Cyt_P450_CS"/>
</dbReference>
<dbReference type="InterPro" id="IPR036396">
    <property type="entry name" value="Cyt_P450_sf"/>
</dbReference>
<keyword evidence="2" id="KW-0479">Metal-binding</keyword>
<evidence type="ECO:0000256" key="2">
    <source>
        <dbReference type="RuleBase" id="RU000461"/>
    </source>
</evidence>
<dbReference type="PROSITE" id="PS00086">
    <property type="entry name" value="CYTOCHROME_P450"/>
    <property type="match status" value="1"/>
</dbReference>
<gene>
    <name evidence="3" type="ORF">HNQ99_002526</name>
</gene>
<dbReference type="GO" id="GO:0005506">
    <property type="term" value="F:iron ion binding"/>
    <property type="evidence" value="ECO:0007669"/>
    <property type="project" value="InterPro"/>
</dbReference>
<name>A0A840HXT5_9SPHN</name>